<feature type="domain" description="YcgL" evidence="2">
    <location>
        <begin position="1"/>
        <end position="87"/>
    </location>
</feature>
<name>A0A177NBL8_9GAMM</name>
<dbReference type="Proteomes" id="UP000078476">
    <property type="component" value="Unassembled WGS sequence"/>
</dbReference>
<dbReference type="SUPFAM" id="SSF160191">
    <property type="entry name" value="YcgL-like"/>
    <property type="match status" value="1"/>
</dbReference>
<keyword evidence="4" id="KW-1185">Reference proteome</keyword>
<dbReference type="STRING" id="980561.A1359_00465"/>
<comment type="caution">
    <text evidence="3">The sequence shown here is derived from an EMBL/GenBank/DDBJ whole genome shotgun (WGS) entry which is preliminary data.</text>
</comment>
<reference evidence="3 4" key="1">
    <citation type="submission" date="2016-03" db="EMBL/GenBank/DDBJ databases">
        <authorList>
            <person name="Ploux O."/>
        </authorList>
    </citation>
    <scope>NUCLEOTIDE SEQUENCE [LARGE SCALE GENOMIC DNA]</scope>
    <source>
        <strain evidence="3 4">R-45370</strain>
    </source>
</reference>
<dbReference type="InterPro" id="IPR038068">
    <property type="entry name" value="YcgL-like_sf"/>
</dbReference>
<dbReference type="InterPro" id="IPR027354">
    <property type="entry name" value="YcgL_dom"/>
</dbReference>
<dbReference type="Gene3D" id="3.10.510.20">
    <property type="entry name" value="YcgL domain"/>
    <property type="match status" value="1"/>
</dbReference>
<dbReference type="PROSITE" id="PS51648">
    <property type="entry name" value="YCGL"/>
    <property type="match status" value="1"/>
</dbReference>
<gene>
    <name evidence="3" type="ORF">A1359_00465</name>
</gene>
<evidence type="ECO:0000313" key="4">
    <source>
        <dbReference type="Proteomes" id="UP000078476"/>
    </source>
</evidence>
<dbReference type="OrthoDB" id="7062382at2"/>
<sequence>MNCFIYKSLKKADLYLYLSQKDDFSSMPDELFKNFGQLAFVMELQLTPERKLAKEDASKVIASLKSKGFFIQMPPQIAPPALAQANNQLH</sequence>
<proteinExistence type="inferred from homology"/>
<evidence type="ECO:0000313" key="3">
    <source>
        <dbReference type="EMBL" id="OAI15397.1"/>
    </source>
</evidence>
<evidence type="ECO:0000256" key="1">
    <source>
        <dbReference type="HAMAP-Rule" id="MF_01866"/>
    </source>
</evidence>
<evidence type="ECO:0000259" key="2">
    <source>
        <dbReference type="PROSITE" id="PS51648"/>
    </source>
</evidence>
<protein>
    <recommendedName>
        <fullName evidence="1">YcgL domain-containing protein A1359_00465</fullName>
    </recommendedName>
</protein>
<dbReference type="PANTHER" id="PTHR38109">
    <property type="entry name" value="PROTEIN YCGL"/>
    <property type="match status" value="1"/>
</dbReference>
<dbReference type="HAMAP" id="MF_01866">
    <property type="entry name" value="UPF0745"/>
    <property type="match status" value="1"/>
</dbReference>
<dbReference type="Pfam" id="PF05166">
    <property type="entry name" value="YcgL"/>
    <property type="match status" value="1"/>
</dbReference>
<dbReference type="EMBL" id="LUUI01000102">
    <property type="protein sequence ID" value="OAI15397.1"/>
    <property type="molecule type" value="Genomic_DNA"/>
</dbReference>
<organism evidence="3 4">
    <name type="scientific">Methylomonas lenta</name>
    <dbReference type="NCBI Taxonomy" id="980561"/>
    <lineage>
        <taxon>Bacteria</taxon>
        <taxon>Pseudomonadati</taxon>
        <taxon>Pseudomonadota</taxon>
        <taxon>Gammaproteobacteria</taxon>
        <taxon>Methylococcales</taxon>
        <taxon>Methylococcaceae</taxon>
        <taxon>Methylomonas</taxon>
    </lineage>
</organism>
<dbReference type="AlphaFoldDB" id="A0A177NBL8"/>
<accession>A0A177NBL8</accession>
<dbReference type="PANTHER" id="PTHR38109:SF1">
    <property type="entry name" value="PROTEIN YCGL"/>
    <property type="match status" value="1"/>
</dbReference>
<dbReference type="RefSeq" id="WP_066982226.1">
    <property type="nucleotide sequence ID" value="NZ_LUUI01000102.1"/>
</dbReference>